<proteinExistence type="predicted"/>
<accession>A0A2T1AIP1</accession>
<keyword evidence="1" id="KW-0472">Membrane</keyword>
<name>A0A2T1AIP1_TRISK</name>
<organism evidence="2 3">
    <name type="scientific">Tritonibacter scottomollicae</name>
    <name type="common">Epibacterium scottomollicae</name>
    <dbReference type="NCBI Taxonomy" id="483013"/>
    <lineage>
        <taxon>Bacteria</taxon>
        <taxon>Pseudomonadati</taxon>
        <taxon>Pseudomonadota</taxon>
        <taxon>Alphaproteobacteria</taxon>
        <taxon>Rhodobacterales</taxon>
        <taxon>Paracoccaceae</taxon>
        <taxon>Tritonibacter</taxon>
    </lineage>
</organism>
<evidence type="ECO:0000313" key="2">
    <source>
        <dbReference type="EMBL" id="PRZ48469.1"/>
    </source>
</evidence>
<reference evidence="2 3" key="1">
    <citation type="submission" date="2018-03" db="EMBL/GenBank/DDBJ databases">
        <title>Genomic Encyclopedia of Archaeal and Bacterial Type Strains, Phase II (KMG-II): from individual species to whole genera.</title>
        <authorList>
            <person name="Goeker M."/>
        </authorList>
    </citation>
    <scope>NUCLEOTIDE SEQUENCE [LARGE SCALE GENOMIC DNA]</scope>
    <source>
        <strain evidence="2 3">DSM 25328</strain>
    </source>
</reference>
<dbReference type="RefSeq" id="WP_106163399.1">
    <property type="nucleotide sequence ID" value="NZ_PVUF01000004.1"/>
</dbReference>
<dbReference type="EMBL" id="PVUF01000004">
    <property type="protein sequence ID" value="PRZ48469.1"/>
    <property type="molecule type" value="Genomic_DNA"/>
</dbReference>
<evidence type="ECO:0000256" key="1">
    <source>
        <dbReference type="SAM" id="Phobius"/>
    </source>
</evidence>
<evidence type="ECO:0000313" key="3">
    <source>
        <dbReference type="Proteomes" id="UP000237718"/>
    </source>
</evidence>
<comment type="caution">
    <text evidence="2">The sequence shown here is derived from an EMBL/GenBank/DDBJ whole genome shotgun (WGS) entry which is preliminary data.</text>
</comment>
<dbReference type="OrthoDB" id="7864789at2"/>
<protein>
    <submittedName>
        <fullName evidence="2">Uncharacterized protein</fullName>
    </submittedName>
</protein>
<keyword evidence="1" id="KW-0812">Transmembrane</keyword>
<sequence>MLRLLRTKARRGARRVLFATLCAISAAVGAGFASAALYSALLDSGQTHAIAGLILACLWFGFSGVFLLLKAAVGDEAHYPPETAQSGSPHVAHPNGHTATAPTVADAFMAGMSEGAGFARSQTRGTG</sequence>
<gene>
    <name evidence="2" type="ORF">CLV89_104297</name>
</gene>
<dbReference type="Proteomes" id="UP000237718">
    <property type="component" value="Unassembled WGS sequence"/>
</dbReference>
<feature type="transmembrane region" description="Helical" evidence="1">
    <location>
        <begin position="45"/>
        <end position="69"/>
    </location>
</feature>
<dbReference type="AlphaFoldDB" id="A0A2T1AIP1"/>
<keyword evidence="1" id="KW-1133">Transmembrane helix</keyword>